<dbReference type="PANTHER" id="PTHR47870:SF4">
    <property type="entry name" value="CYTOCHROME C-TYPE BIOGENESIS PROTEIN CYCH"/>
    <property type="match status" value="1"/>
</dbReference>
<protein>
    <submittedName>
        <fullName evidence="8">Uncharacterized protein</fullName>
    </submittedName>
</protein>
<feature type="domain" description="Cytochrome c-type biogenesis protein H TPR" evidence="7">
    <location>
        <begin position="148"/>
        <end position="258"/>
    </location>
</feature>
<dbReference type="InterPro" id="IPR056412">
    <property type="entry name" value="Ig_CycH"/>
</dbReference>
<evidence type="ECO:0000256" key="3">
    <source>
        <dbReference type="ARBA" id="ARBA00022748"/>
    </source>
</evidence>
<dbReference type="AlphaFoldDB" id="A0A0F9YER8"/>
<evidence type="ECO:0000256" key="2">
    <source>
        <dbReference type="ARBA" id="ARBA00022737"/>
    </source>
</evidence>
<reference evidence="8" key="1">
    <citation type="journal article" date="2015" name="Nature">
        <title>Complex archaea that bridge the gap between prokaryotes and eukaryotes.</title>
        <authorList>
            <person name="Spang A."/>
            <person name="Saw J.H."/>
            <person name="Jorgensen S.L."/>
            <person name="Zaremba-Niedzwiedzka K."/>
            <person name="Martijn J."/>
            <person name="Lind A.E."/>
            <person name="van Eijk R."/>
            <person name="Schleper C."/>
            <person name="Guy L."/>
            <person name="Ettema T.J."/>
        </authorList>
    </citation>
    <scope>NUCLEOTIDE SEQUENCE</scope>
</reference>
<dbReference type="GO" id="GO:0017004">
    <property type="term" value="P:cytochrome complex assembly"/>
    <property type="evidence" value="ECO:0007669"/>
    <property type="project" value="UniProtKB-KW"/>
</dbReference>
<dbReference type="NCBIfam" id="TIGR03142">
    <property type="entry name" value="cytochro_ccmI"/>
    <property type="match status" value="1"/>
</dbReference>
<proteinExistence type="predicted"/>
<feature type="coiled-coil region" evidence="4">
    <location>
        <begin position="32"/>
        <end position="69"/>
    </location>
</feature>
<dbReference type="PANTHER" id="PTHR47870">
    <property type="entry name" value="CYTOCHROME C-TYPE BIOGENESIS PROTEIN CCMH"/>
    <property type="match status" value="1"/>
</dbReference>
<dbReference type="EMBL" id="LAZR01000028">
    <property type="protein sequence ID" value="KKO02949.1"/>
    <property type="molecule type" value="Genomic_DNA"/>
</dbReference>
<evidence type="ECO:0000256" key="4">
    <source>
        <dbReference type="SAM" id="Coils"/>
    </source>
</evidence>
<dbReference type="Pfam" id="PF23914">
    <property type="entry name" value="TPR_CcmH_CycH"/>
    <property type="match status" value="1"/>
</dbReference>
<organism evidence="8">
    <name type="scientific">marine sediment metagenome</name>
    <dbReference type="NCBI Taxonomy" id="412755"/>
    <lineage>
        <taxon>unclassified sequences</taxon>
        <taxon>metagenomes</taxon>
        <taxon>ecological metagenomes</taxon>
    </lineage>
</organism>
<dbReference type="GO" id="GO:0005886">
    <property type="term" value="C:plasma membrane"/>
    <property type="evidence" value="ECO:0007669"/>
    <property type="project" value="TreeGrafter"/>
</dbReference>
<feature type="transmembrane region" description="Helical" evidence="5">
    <location>
        <begin position="92"/>
        <end position="114"/>
    </location>
</feature>
<feature type="transmembrane region" description="Helical" evidence="5">
    <location>
        <begin position="6"/>
        <end position="24"/>
    </location>
</feature>
<gene>
    <name evidence="8" type="ORF">LCGC14_0098690</name>
</gene>
<sequence>MIDFWLSTAALLLVAVVVVVWPLWRRRSNERVDRTALNVALYEERVAELQAQQRAGELTESQVQAAQQEASRLLLEDTATADAKRAPLTRRVAGVLLVSALVLPLLVVGLYQLWGNPEGLALYREMQDTPQLSSLEALIDRTERVVEVQPTNGESWYMLGRAYMSAQRPADAVQAFGNSLNQMGEAPDVLAQLAQARYFANGNQLDPESVAALDKALEVQPNNPTALGLLGIAAFEAGDYNGSIGYWERLLKATEPGSQGAQAIQGGIDRARERMAAAGDTAPVEQEQGPAIRLTVSVAPELMAQLDPNSSVFVFAREPNGPPMPLIAKRLTLSQLPLDITLTQADAMLPGVTLSAEQSLQLVARVSPTGDAREGTHLGQLDNVHAGSDEQLQLIIDRAAD</sequence>
<dbReference type="InterPro" id="IPR011990">
    <property type="entry name" value="TPR-like_helical_dom_sf"/>
</dbReference>
<dbReference type="Gene3D" id="1.25.40.10">
    <property type="entry name" value="Tetratricopeptide repeat domain"/>
    <property type="match status" value="1"/>
</dbReference>
<dbReference type="InterPro" id="IPR056413">
    <property type="entry name" value="TPR_CcmH_CycH"/>
</dbReference>
<keyword evidence="5" id="KW-0812">Transmembrane</keyword>
<evidence type="ECO:0000256" key="1">
    <source>
        <dbReference type="ARBA" id="ARBA00004196"/>
    </source>
</evidence>
<keyword evidence="3" id="KW-0201">Cytochrome c-type biogenesis</keyword>
<keyword evidence="2" id="KW-0677">Repeat</keyword>
<keyword evidence="4" id="KW-0175">Coiled coil</keyword>
<comment type="caution">
    <text evidence="8">The sequence shown here is derived from an EMBL/GenBank/DDBJ whole genome shotgun (WGS) entry which is preliminary data.</text>
</comment>
<dbReference type="InterPro" id="IPR017560">
    <property type="entry name" value="Cyt_c_biogenesis_CcmI"/>
</dbReference>
<comment type="subcellular location">
    <subcellularLocation>
        <location evidence="1">Cell envelope</location>
    </subcellularLocation>
</comment>
<evidence type="ECO:0000259" key="6">
    <source>
        <dbReference type="Pfam" id="PF23892"/>
    </source>
</evidence>
<evidence type="ECO:0000313" key="8">
    <source>
        <dbReference type="EMBL" id="KKO02949.1"/>
    </source>
</evidence>
<evidence type="ECO:0000259" key="7">
    <source>
        <dbReference type="Pfam" id="PF23914"/>
    </source>
</evidence>
<dbReference type="SUPFAM" id="SSF48452">
    <property type="entry name" value="TPR-like"/>
    <property type="match status" value="1"/>
</dbReference>
<name>A0A0F9YER8_9ZZZZ</name>
<evidence type="ECO:0000256" key="5">
    <source>
        <dbReference type="SAM" id="Phobius"/>
    </source>
</evidence>
<dbReference type="InterPro" id="IPR051263">
    <property type="entry name" value="C-type_cytochrome_biogenesis"/>
</dbReference>
<keyword evidence="5" id="KW-0472">Membrane</keyword>
<dbReference type="GO" id="GO:0030313">
    <property type="term" value="C:cell envelope"/>
    <property type="evidence" value="ECO:0007669"/>
    <property type="project" value="UniProtKB-SubCell"/>
</dbReference>
<keyword evidence="5" id="KW-1133">Transmembrane helix</keyword>
<accession>A0A0F9YER8</accession>
<feature type="domain" description="Cytochrome c-type biogenesis protein H Ig-like" evidence="6">
    <location>
        <begin position="292"/>
        <end position="397"/>
    </location>
</feature>
<dbReference type="Pfam" id="PF23892">
    <property type="entry name" value="Ig_CycH"/>
    <property type="match status" value="1"/>
</dbReference>